<dbReference type="Gene3D" id="2.130.10.10">
    <property type="entry name" value="YVTN repeat-like/Quinoprotein amine dehydrogenase"/>
    <property type="match status" value="1"/>
</dbReference>
<gene>
    <name evidence="1" type="ORF">XYLVIOL_LOCUS10892</name>
</gene>
<keyword evidence="2" id="KW-1185">Reference proteome</keyword>
<protein>
    <submittedName>
        <fullName evidence="1">Uncharacterized protein</fullName>
    </submittedName>
</protein>
<dbReference type="InterPro" id="IPR036322">
    <property type="entry name" value="WD40_repeat_dom_sf"/>
</dbReference>
<organism evidence="1 2">
    <name type="scientific">Xylocopa violacea</name>
    <name type="common">Violet carpenter bee</name>
    <name type="synonym">Apis violacea</name>
    <dbReference type="NCBI Taxonomy" id="135666"/>
    <lineage>
        <taxon>Eukaryota</taxon>
        <taxon>Metazoa</taxon>
        <taxon>Ecdysozoa</taxon>
        <taxon>Arthropoda</taxon>
        <taxon>Hexapoda</taxon>
        <taxon>Insecta</taxon>
        <taxon>Pterygota</taxon>
        <taxon>Neoptera</taxon>
        <taxon>Endopterygota</taxon>
        <taxon>Hymenoptera</taxon>
        <taxon>Apocrita</taxon>
        <taxon>Aculeata</taxon>
        <taxon>Apoidea</taxon>
        <taxon>Anthophila</taxon>
        <taxon>Apidae</taxon>
        <taxon>Xylocopa</taxon>
        <taxon>Xylocopa</taxon>
    </lineage>
</organism>
<proteinExistence type="predicted"/>
<comment type="caution">
    <text evidence="1">The sequence shown here is derived from an EMBL/GenBank/DDBJ whole genome shotgun (WGS) entry which is preliminary data.</text>
</comment>
<accession>A0ABP1PFW4</accession>
<dbReference type="InterPro" id="IPR015943">
    <property type="entry name" value="WD40/YVTN_repeat-like_dom_sf"/>
</dbReference>
<evidence type="ECO:0000313" key="2">
    <source>
        <dbReference type="Proteomes" id="UP001642520"/>
    </source>
</evidence>
<dbReference type="Proteomes" id="UP001642520">
    <property type="component" value="Unassembled WGS sequence"/>
</dbReference>
<name>A0ABP1PFW4_XYLVO</name>
<sequence length="353" mass="40793">MQTDLWYNLCKNEIPKHYWTTLCETLSPSKLYTNFHEKNDAKFWMAMYKLWIKCENITKCDTQISCIEPELEGSFSEHITCTDISGSLLAVGTSEGFIYFYDTCYLHTRTKHIVDHMEYIKTVQFCRNETNIICISCSINNHVSFWDMNTLKEIDKTHGKLICTSYSYCYIATNNMLRVEKLREIVTYDIGSDNIIAICADNNKALFYTEGGSRVHLNVDMGNRDHTCTRIQPLNIRIRRYSTFNPGIVTCITEHGYLGFLQGEEWKVYNMFPILHGTPTAVLIYAHILILGLDSGNVHIYYIDDFRSINFHSISSKKLTLDTSAVISLNIMVNVAEYLIVAYSKKIHTVKFI</sequence>
<reference evidence="1 2" key="1">
    <citation type="submission" date="2024-08" db="EMBL/GenBank/DDBJ databases">
        <authorList>
            <person name="Will J Nash"/>
            <person name="Angela Man"/>
            <person name="Seanna McTaggart"/>
            <person name="Kendall Baker"/>
            <person name="Tom Barker"/>
            <person name="Leah Catchpole"/>
            <person name="Alex Durrant"/>
            <person name="Karim Gharbi"/>
            <person name="Naomi Irish"/>
            <person name="Gemy Kaithakottil"/>
            <person name="Debby Ku"/>
            <person name="Aaliyah Providence"/>
            <person name="Felix Shaw"/>
            <person name="David Swarbreck"/>
            <person name="Chris Watkins"/>
            <person name="Ann M. McCartney"/>
            <person name="Giulio Formenti"/>
            <person name="Alice Mouton"/>
            <person name="Noel Vella"/>
            <person name="Bjorn M von Reumont"/>
            <person name="Adriana Vella"/>
            <person name="Wilfried Haerty"/>
        </authorList>
    </citation>
    <scope>NUCLEOTIDE SEQUENCE [LARGE SCALE GENOMIC DNA]</scope>
</reference>
<dbReference type="EMBL" id="CAXAJV020001301">
    <property type="protein sequence ID" value="CAL7952119.1"/>
    <property type="molecule type" value="Genomic_DNA"/>
</dbReference>
<evidence type="ECO:0000313" key="1">
    <source>
        <dbReference type="EMBL" id="CAL7952119.1"/>
    </source>
</evidence>
<dbReference type="SUPFAM" id="SSF50978">
    <property type="entry name" value="WD40 repeat-like"/>
    <property type="match status" value="1"/>
</dbReference>